<sequence length="230" mass="25132">MRVGVCQTPEILGDVEAALAVVTDFAEQADGVDLLVFPECFLQGYSVTPEHVREFARPADLRLAMRPAVVLGMIERKDDRYYNTAAVLRDGRTVGAYRKTFLTRAEQVFTAGGDYPVFDCAGVRFGINICFDAQYPHAAAAVRRQNAQLLVLPAQNMMRRDKAPLWQHRHNELRRERVRETGMWLASADVTGSRGDSHVGLGPTCVISPTGEIVAAVPAGTVGMAVATIS</sequence>
<dbReference type="Gene3D" id="3.60.110.10">
    <property type="entry name" value="Carbon-nitrogen hydrolase"/>
    <property type="match status" value="1"/>
</dbReference>
<evidence type="ECO:0000256" key="1">
    <source>
        <dbReference type="ARBA" id="ARBA00010613"/>
    </source>
</evidence>
<dbReference type="GO" id="GO:0016787">
    <property type="term" value="F:hydrolase activity"/>
    <property type="evidence" value="ECO:0007669"/>
    <property type="project" value="UniProtKB-KW"/>
</dbReference>
<comment type="caution">
    <text evidence="3">The sequence shown here is derived from an EMBL/GenBank/DDBJ whole genome shotgun (WGS) entry which is preliminary data.</text>
</comment>
<dbReference type="Pfam" id="PF00795">
    <property type="entry name" value="CN_hydrolase"/>
    <property type="match status" value="1"/>
</dbReference>
<evidence type="ECO:0000313" key="4">
    <source>
        <dbReference type="Proteomes" id="UP001523216"/>
    </source>
</evidence>
<evidence type="ECO:0000313" key="3">
    <source>
        <dbReference type="EMBL" id="MCM4076004.1"/>
    </source>
</evidence>
<accession>A0ABT0XQF2</accession>
<feature type="domain" description="CN hydrolase" evidence="2">
    <location>
        <begin position="1"/>
        <end position="230"/>
    </location>
</feature>
<dbReference type="PANTHER" id="PTHR23088">
    <property type="entry name" value="NITRILASE-RELATED"/>
    <property type="match status" value="1"/>
</dbReference>
<gene>
    <name evidence="3" type="ORF">LXN57_00320</name>
</gene>
<dbReference type="InterPro" id="IPR036526">
    <property type="entry name" value="C-N_Hydrolase_sf"/>
</dbReference>
<dbReference type="SUPFAM" id="SSF56317">
    <property type="entry name" value="Carbon-nitrogen hydrolase"/>
    <property type="match status" value="1"/>
</dbReference>
<dbReference type="InterPro" id="IPR003010">
    <property type="entry name" value="C-N_Hydrolase"/>
</dbReference>
<dbReference type="Proteomes" id="UP001523216">
    <property type="component" value="Unassembled WGS sequence"/>
</dbReference>
<organism evidence="3 4">
    <name type="scientific">Paractinoplanes hotanensis</name>
    <dbReference type="NCBI Taxonomy" id="2906497"/>
    <lineage>
        <taxon>Bacteria</taxon>
        <taxon>Bacillati</taxon>
        <taxon>Actinomycetota</taxon>
        <taxon>Actinomycetes</taxon>
        <taxon>Micromonosporales</taxon>
        <taxon>Micromonosporaceae</taxon>
        <taxon>Paractinoplanes</taxon>
    </lineage>
</organism>
<dbReference type="RefSeq" id="WP_251796029.1">
    <property type="nucleotide sequence ID" value="NZ_JAMQOL010000001.1"/>
</dbReference>
<comment type="similarity">
    <text evidence="1">Belongs to the carbon-nitrogen hydrolase superfamily. NIT1/NIT2 family.</text>
</comment>
<reference evidence="3 4" key="1">
    <citation type="submission" date="2022-06" db="EMBL/GenBank/DDBJ databases">
        <title>Actinoplanes abujensis sp. nov., isolated from Nigerian arid soil.</title>
        <authorList>
            <person name="Ding P."/>
        </authorList>
    </citation>
    <scope>NUCLEOTIDE SEQUENCE [LARGE SCALE GENOMIC DNA]</scope>
    <source>
        <strain evidence="4">TRM88002</strain>
        <plasmid evidence="3">p1</plasmid>
    </source>
</reference>
<geneLocation type="plasmid" evidence="3">
    <name>p1</name>
</geneLocation>
<dbReference type="CDD" id="cd07197">
    <property type="entry name" value="nitrilase"/>
    <property type="match status" value="1"/>
</dbReference>
<keyword evidence="3" id="KW-0614">Plasmid</keyword>
<keyword evidence="3" id="KW-0378">Hydrolase</keyword>
<proteinExistence type="inferred from homology"/>
<dbReference type="EMBL" id="JAMQOL010000001">
    <property type="protein sequence ID" value="MCM4076004.1"/>
    <property type="molecule type" value="Genomic_DNA"/>
</dbReference>
<keyword evidence="4" id="KW-1185">Reference proteome</keyword>
<protein>
    <submittedName>
        <fullName evidence="3">Carbon-nitrogen hydrolase family protein</fullName>
    </submittedName>
</protein>
<dbReference type="PANTHER" id="PTHR23088:SF27">
    <property type="entry name" value="DEAMINATED GLUTATHIONE AMIDASE"/>
    <property type="match status" value="1"/>
</dbReference>
<name>A0ABT0XQF2_9ACTN</name>
<dbReference type="PROSITE" id="PS50263">
    <property type="entry name" value="CN_HYDROLASE"/>
    <property type="match status" value="1"/>
</dbReference>
<evidence type="ECO:0000259" key="2">
    <source>
        <dbReference type="PROSITE" id="PS50263"/>
    </source>
</evidence>